<comment type="subcellular location">
    <subcellularLocation>
        <location evidence="1 8">Cell membrane</location>
        <topology evidence="1 8">Multi-pass membrane protein</topology>
    </subcellularLocation>
</comment>
<evidence type="ECO:0000256" key="5">
    <source>
        <dbReference type="ARBA" id="ARBA00022970"/>
    </source>
</evidence>
<dbReference type="InterPro" id="IPR035906">
    <property type="entry name" value="MetI-like_sf"/>
</dbReference>
<organism evidence="10 11">
    <name type="scientific">Loigolactobacillus rennini DSM 20253</name>
    <dbReference type="NCBI Taxonomy" id="1423796"/>
    <lineage>
        <taxon>Bacteria</taxon>
        <taxon>Bacillati</taxon>
        <taxon>Bacillota</taxon>
        <taxon>Bacilli</taxon>
        <taxon>Lactobacillales</taxon>
        <taxon>Lactobacillaceae</taxon>
        <taxon>Loigolactobacillus</taxon>
    </lineage>
</organism>
<gene>
    <name evidence="10" type="ORF">FC24_GL001913</name>
</gene>
<evidence type="ECO:0000256" key="7">
    <source>
        <dbReference type="ARBA" id="ARBA00023136"/>
    </source>
</evidence>
<evidence type="ECO:0000256" key="8">
    <source>
        <dbReference type="RuleBase" id="RU363032"/>
    </source>
</evidence>
<dbReference type="PANTHER" id="PTHR30614">
    <property type="entry name" value="MEMBRANE COMPONENT OF AMINO ACID ABC TRANSPORTER"/>
    <property type="match status" value="1"/>
</dbReference>
<dbReference type="AlphaFoldDB" id="A0A0R2CWJ3"/>
<dbReference type="CDD" id="cd06261">
    <property type="entry name" value="TM_PBP2"/>
    <property type="match status" value="1"/>
</dbReference>
<feature type="transmembrane region" description="Helical" evidence="8">
    <location>
        <begin position="51"/>
        <end position="76"/>
    </location>
</feature>
<keyword evidence="5" id="KW-0029">Amino-acid transport</keyword>
<dbReference type="NCBIfam" id="TIGR01726">
    <property type="entry name" value="HEQRo_perm_3TM"/>
    <property type="match status" value="1"/>
</dbReference>
<keyword evidence="7 8" id="KW-0472">Membrane</keyword>
<keyword evidence="11" id="KW-1185">Reference proteome</keyword>
<evidence type="ECO:0000256" key="4">
    <source>
        <dbReference type="ARBA" id="ARBA00022692"/>
    </source>
</evidence>
<evidence type="ECO:0000259" key="9">
    <source>
        <dbReference type="PROSITE" id="PS50928"/>
    </source>
</evidence>
<dbReference type="FunFam" id="1.10.3720.10:FF:000033">
    <property type="entry name" value="Polar amino acid ABC transporter permease"/>
    <property type="match status" value="1"/>
</dbReference>
<dbReference type="GO" id="GO:0043190">
    <property type="term" value="C:ATP-binding cassette (ABC) transporter complex"/>
    <property type="evidence" value="ECO:0007669"/>
    <property type="project" value="InterPro"/>
</dbReference>
<dbReference type="InterPro" id="IPR000515">
    <property type="entry name" value="MetI-like"/>
</dbReference>
<evidence type="ECO:0000256" key="3">
    <source>
        <dbReference type="ARBA" id="ARBA00022475"/>
    </source>
</evidence>
<feature type="transmembrane region" description="Helical" evidence="8">
    <location>
        <begin position="20"/>
        <end position="44"/>
    </location>
</feature>
<keyword evidence="3" id="KW-1003">Cell membrane</keyword>
<proteinExistence type="inferred from homology"/>
<feature type="transmembrane region" description="Helical" evidence="8">
    <location>
        <begin position="88"/>
        <end position="108"/>
    </location>
</feature>
<evidence type="ECO:0000256" key="6">
    <source>
        <dbReference type="ARBA" id="ARBA00022989"/>
    </source>
</evidence>
<reference evidence="10 11" key="1">
    <citation type="journal article" date="2015" name="Genome Announc.">
        <title>Expanding the biotechnology potential of lactobacilli through comparative genomics of 213 strains and associated genera.</title>
        <authorList>
            <person name="Sun Z."/>
            <person name="Harris H.M."/>
            <person name="McCann A."/>
            <person name="Guo C."/>
            <person name="Argimon S."/>
            <person name="Zhang W."/>
            <person name="Yang X."/>
            <person name="Jeffery I.B."/>
            <person name="Cooney J.C."/>
            <person name="Kagawa T.F."/>
            <person name="Liu W."/>
            <person name="Song Y."/>
            <person name="Salvetti E."/>
            <person name="Wrobel A."/>
            <person name="Rasinkangas P."/>
            <person name="Parkhill J."/>
            <person name="Rea M.C."/>
            <person name="O'Sullivan O."/>
            <person name="Ritari J."/>
            <person name="Douillard F.P."/>
            <person name="Paul Ross R."/>
            <person name="Yang R."/>
            <person name="Briner A.E."/>
            <person name="Felis G.E."/>
            <person name="de Vos W.M."/>
            <person name="Barrangou R."/>
            <person name="Klaenhammer T.R."/>
            <person name="Caufield P.W."/>
            <person name="Cui Y."/>
            <person name="Zhang H."/>
            <person name="O'Toole P.W."/>
        </authorList>
    </citation>
    <scope>NUCLEOTIDE SEQUENCE [LARGE SCALE GENOMIC DNA]</scope>
    <source>
        <strain evidence="10 11">DSM 20253</strain>
    </source>
</reference>
<dbReference type="Gene3D" id="1.10.3720.10">
    <property type="entry name" value="MetI-like"/>
    <property type="match status" value="1"/>
</dbReference>
<comment type="similarity">
    <text evidence="8">Belongs to the binding-protein-dependent transport system permease family.</text>
</comment>
<dbReference type="GO" id="GO:0022857">
    <property type="term" value="F:transmembrane transporter activity"/>
    <property type="evidence" value="ECO:0007669"/>
    <property type="project" value="InterPro"/>
</dbReference>
<keyword evidence="4 8" id="KW-0812">Transmembrane</keyword>
<dbReference type="STRING" id="1423796.FC24_GL001913"/>
<accession>A0A0R2CWJ3</accession>
<comment type="caution">
    <text evidence="10">The sequence shown here is derived from an EMBL/GenBank/DDBJ whole genome shotgun (WGS) entry which is preliminary data.</text>
</comment>
<dbReference type="PROSITE" id="PS50928">
    <property type="entry name" value="ABC_TM1"/>
    <property type="match status" value="1"/>
</dbReference>
<evidence type="ECO:0000256" key="2">
    <source>
        <dbReference type="ARBA" id="ARBA00022448"/>
    </source>
</evidence>
<protein>
    <submittedName>
        <fullName evidence="10">Glutamine ABC transporter, permease protein</fullName>
    </submittedName>
</protein>
<keyword evidence="2 8" id="KW-0813">Transport</keyword>
<feature type="domain" description="ABC transmembrane type-1" evidence="9">
    <location>
        <begin position="20"/>
        <end position="209"/>
    </location>
</feature>
<dbReference type="GO" id="GO:0006865">
    <property type="term" value="P:amino acid transport"/>
    <property type="evidence" value="ECO:0007669"/>
    <property type="project" value="UniProtKB-KW"/>
</dbReference>
<evidence type="ECO:0000256" key="1">
    <source>
        <dbReference type="ARBA" id="ARBA00004651"/>
    </source>
</evidence>
<sequence length="218" mass="24458">MANFAQAYSWLNIRFLLEGLWVTVEISVVAIILSFIIGGLLGLLRYIKIKYLSAIVGFVIDIIRNLPLLLILFFTFFGLPNIGIRPDVILAAILAMTVFESAMVAEIIRSGIQAVDPGQMEAARSNGMTYWQAMQHVVLPQAIKKMIPPLVSQFVSLIKDTSLATIIMLPELMYHAQIIYGQNTNYVLPMFLALAVLYFIVCYTLSWLSRLLDRRLGA</sequence>
<dbReference type="OrthoDB" id="9787841at2"/>
<dbReference type="Proteomes" id="UP000051638">
    <property type="component" value="Unassembled WGS sequence"/>
</dbReference>
<dbReference type="InterPro" id="IPR043429">
    <property type="entry name" value="ArtM/GltK/GlnP/TcyL/YhdX-like"/>
</dbReference>
<name>A0A0R2CWJ3_9LACO</name>
<dbReference type="PANTHER" id="PTHR30614:SF41">
    <property type="entry name" value="INNER MEMBRANE AMINO-ACID ABC TRANSPORTER PERMEASE PROTEIN YHDY"/>
    <property type="match status" value="1"/>
</dbReference>
<evidence type="ECO:0000313" key="11">
    <source>
        <dbReference type="Proteomes" id="UP000051638"/>
    </source>
</evidence>
<keyword evidence="6 8" id="KW-1133">Transmembrane helix</keyword>
<dbReference type="Pfam" id="PF00528">
    <property type="entry name" value="BPD_transp_1"/>
    <property type="match status" value="1"/>
</dbReference>
<dbReference type="InterPro" id="IPR010065">
    <property type="entry name" value="AA_ABC_transptr_permease_3TM"/>
</dbReference>
<dbReference type="RefSeq" id="WP_057874312.1">
    <property type="nucleotide sequence ID" value="NZ_AYYI01000057.1"/>
</dbReference>
<evidence type="ECO:0000313" key="10">
    <source>
        <dbReference type="EMBL" id="KRM96255.1"/>
    </source>
</evidence>
<feature type="transmembrane region" description="Helical" evidence="8">
    <location>
        <begin position="186"/>
        <end position="208"/>
    </location>
</feature>
<dbReference type="EMBL" id="AYYI01000057">
    <property type="protein sequence ID" value="KRM96255.1"/>
    <property type="molecule type" value="Genomic_DNA"/>
</dbReference>
<dbReference type="PATRIC" id="fig|1423796.3.peg.1941"/>
<dbReference type="SUPFAM" id="SSF161098">
    <property type="entry name" value="MetI-like"/>
    <property type="match status" value="1"/>
</dbReference>